<reference evidence="1 2" key="1">
    <citation type="submission" date="2020-10" db="EMBL/GenBank/DDBJ databases">
        <title>Connecting structure to function with the recovery of over 1000 high-quality activated sludge metagenome-assembled genomes encoding full-length rRNA genes using long-read sequencing.</title>
        <authorList>
            <person name="Singleton C.M."/>
            <person name="Petriglieri F."/>
            <person name="Kristensen J.M."/>
            <person name="Kirkegaard R.H."/>
            <person name="Michaelsen T.Y."/>
            <person name="Andersen M.H."/>
            <person name="Karst S.M."/>
            <person name="Dueholm M.S."/>
            <person name="Nielsen P.H."/>
            <person name="Albertsen M."/>
        </authorList>
    </citation>
    <scope>NUCLEOTIDE SEQUENCE [LARGE SCALE GENOMIC DNA]</scope>
    <source>
        <strain evidence="1">Ribe_18-Q3-R11-54_MAXAC.273</strain>
    </source>
</reference>
<dbReference type="Proteomes" id="UP000808337">
    <property type="component" value="Unassembled WGS sequence"/>
</dbReference>
<name>A0A9D7SVZ2_9BACT</name>
<gene>
    <name evidence="1" type="ORF">IPP15_17965</name>
</gene>
<dbReference type="GO" id="GO:0005829">
    <property type="term" value="C:cytosol"/>
    <property type="evidence" value="ECO:0007669"/>
    <property type="project" value="TreeGrafter"/>
</dbReference>
<dbReference type="GO" id="GO:0008930">
    <property type="term" value="F:methylthioadenosine nucleosidase activity"/>
    <property type="evidence" value="ECO:0007669"/>
    <property type="project" value="TreeGrafter"/>
</dbReference>
<dbReference type="PANTHER" id="PTHR46832">
    <property type="entry name" value="5'-METHYLTHIOADENOSINE/S-ADENOSYLHOMOCYSTEINE NUCLEOSIDASE"/>
    <property type="match status" value="1"/>
</dbReference>
<evidence type="ECO:0000313" key="1">
    <source>
        <dbReference type="EMBL" id="MBK9984228.1"/>
    </source>
</evidence>
<proteinExistence type="predicted"/>
<organism evidence="1 2">
    <name type="scientific">Candidatus Opimibacter skivensis</name>
    <dbReference type="NCBI Taxonomy" id="2982028"/>
    <lineage>
        <taxon>Bacteria</taxon>
        <taxon>Pseudomonadati</taxon>
        <taxon>Bacteroidota</taxon>
        <taxon>Saprospiria</taxon>
        <taxon>Saprospirales</taxon>
        <taxon>Saprospiraceae</taxon>
        <taxon>Candidatus Opimibacter</taxon>
    </lineage>
</organism>
<dbReference type="GO" id="GO:0008782">
    <property type="term" value="F:adenosylhomocysteine nucleosidase activity"/>
    <property type="evidence" value="ECO:0007669"/>
    <property type="project" value="TreeGrafter"/>
</dbReference>
<dbReference type="AlphaFoldDB" id="A0A9D7SVZ2"/>
<evidence type="ECO:0000313" key="2">
    <source>
        <dbReference type="Proteomes" id="UP000808337"/>
    </source>
</evidence>
<dbReference type="Gene3D" id="3.40.50.1580">
    <property type="entry name" value="Nucleoside phosphorylase domain"/>
    <property type="match status" value="1"/>
</dbReference>
<protein>
    <recommendedName>
        <fullName evidence="3">Futalosine hydrolase</fullName>
    </recommendedName>
</protein>
<comment type="caution">
    <text evidence="1">The sequence shown here is derived from an EMBL/GenBank/DDBJ whole genome shotgun (WGS) entry which is preliminary data.</text>
</comment>
<dbReference type="EMBL" id="JADKGY010000029">
    <property type="protein sequence ID" value="MBK9984228.1"/>
    <property type="molecule type" value="Genomic_DNA"/>
</dbReference>
<evidence type="ECO:0008006" key="3">
    <source>
        <dbReference type="Google" id="ProtNLM"/>
    </source>
</evidence>
<accession>A0A9D7SVZ2</accession>
<dbReference type="InterPro" id="IPR035994">
    <property type="entry name" value="Nucleoside_phosphorylase_sf"/>
</dbReference>
<dbReference type="SUPFAM" id="SSF53167">
    <property type="entry name" value="Purine and uridine phosphorylases"/>
    <property type="match status" value="1"/>
</dbReference>
<dbReference type="GO" id="GO:0009116">
    <property type="term" value="P:nucleoside metabolic process"/>
    <property type="evidence" value="ECO:0007669"/>
    <property type="project" value="InterPro"/>
</dbReference>
<dbReference type="PANTHER" id="PTHR46832:SF1">
    <property type="entry name" value="5'-METHYLTHIOADENOSINE_S-ADENOSYLHOMOCYSTEINE NUCLEOSIDASE"/>
    <property type="match status" value="1"/>
</dbReference>
<sequence length="231" mass="26005">MSRHIAIVSATTKEIQPLLDYLKAEASQHEFQTYKLHALTIDIIYSGIGILQTTYNLMDYLSHRHPDAWIQAGIGGAFDHSLNIGDVYQIESEVLVEFGAEDFDGRIIDPFELGWNDPNGFPYTEGKLICPFINEKFELPIASGMTSIHAHGFPPHIEQLRTGINGQIENMEGAVFFYISLIKKIPFLSLRSVSNFVEARDTKKWNFGLSLKNLNDTIIGIIKSEKIPHAI</sequence>
<dbReference type="GO" id="GO:0019284">
    <property type="term" value="P:L-methionine salvage from S-adenosylmethionine"/>
    <property type="evidence" value="ECO:0007669"/>
    <property type="project" value="TreeGrafter"/>
</dbReference>